<evidence type="ECO:0000313" key="2">
    <source>
        <dbReference type="Proteomes" id="UP000257143"/>
    </source>
</evidence>
<comment type="caution">
    <text evidence="1">The sequence shown here is derived from an EMBL/GenBank/DDBJ whole genome shotgun (WGS) entry which is preliminary data.</text>
</comment>
<name>A0A3D8PLQ2_9BACI</name>
<proteinExistence type="predicted"/>
<dbReference type="SUPFAM" id="SSF56059">
    <property type="entry name" value="Glutathione synthetase ATP-binding domain-like"/>
    <property type="match status" value="1"/>
</dbReference>
<dbReference type="InterPro" id="IPR026838">
    <property type="entry name" value="YheC/D"/>
</dbReference>
<dbReference type="Pfam" id="PF14398">
    <property type="entry name" value="ATPgrasp_YheCD"/>
    <property type="match status" value="1"/>
</dbReference>
<sequence length="359" mass="42026">MNNTSVNKPVIGICVSKKKRLMSELVERRIKRFHGNASFIKFHVEDLDFKNFQVKGECFEKKTRNWIEGIFSFPDVVYVQCHIEKEILEQIEQIIGRKVFNNFIFDKWQASDLLTKDDFLQRSLPDTQQLKNETNLQQFLNNYQDIILKPIDVTKGHSSRGIFRVKLQNNEKIVVFFAKRQEMKVKDFLSFDDFFEWFSVKTSGKDYIIQQSIQTMTWGENTTDIRLNMNKNGQGKWEVSVLLFRVATNGSHMIPKVATALTINNLIKMYPEDSKKWQDIEKDITTLGHIICQDFEYHGYHMGNLGIDLGLDDNGHLWIFEVNPLPFPLDGTVNDESLTKPLEYALYLASNKNKKRLFF</sequence>
<gene>
    <name evidence="1" type="ORF">CWR48_17405</name>
</gene>
<organism evidence="1 2">
    <name type="scientific">Oceanobacillus arenosus</name>
    <dbReference type="NCBI Taxonomy" id="1229153"/>
    <lineage>
        <taxon>Bacteria</taxon>
        <taxon>Bacillati</taxon>
        <taxon>Bacillota</taxon>
        <taxon>Bacilli</taxon>
        <taxon>Bacillales</taxon>
        <taxon>Bacillaceae</taxon>
        <taxon>Oceanobacillus</taxon>
    </lineage>
</organism>
<dbReference type="EMBL" id="PIOC01000027">
    <property type="protein sequence ID" value="RDW16417.1"/>
    <property type="molecule type" value="Genomic_DNA"/>
</dbReference>
<keyword evidence="2" id="KW-1185">Reference proteome</keyword>
<reference evidence="2" key="1">
    <citation type="submission" date="2017-11" db="EMBL/GenBank/DDBJ databases">
        <authorList>
            <person name="Zhu W."/>
        </authorList>
    </citation>
    <scope>NUCLEOTIDE SEQUENCE [LARGE SCALE GENOMIC DNA]</scope>
    <source>
        <strain evidence="2">CAU 1183</strain>
    </source>
</reference>
<evidence type="ECO:0008006" key="3">
    <source>
        <dbReference type="Google" id="ProtNLM"/>
    </source>
</evidence>
<dbReference type="AlphaFoldDB" id="A0A3D8PLQ2"/>
<protein>
    <recommendedName>
        <fullName evidence="3">ATP-grasp domain-containing protein</fullName>
    </recommendedName>
</protein>
<dbReference type="OrthoDB" id="7869153at2"/>
<evidence type="ECO:0000313" key="1">
    <source>
        <dbReference type="EMBL" id="RDW16417.1"/>
    </source>
</evidence>
<accession>A0A3D8PLQ2</accession>
<dbReference type="Proteomes" id="UP000257143">
    <property type="component" value="Unassembled WGS sequence"/>
</dbReference>